<feature type="transmembrane region" description="Helical" evidence="1">
    <location>
        <begin position="48"/>
        <end position="74"/>
    </location>
</feature>
<keyword evidence="4" id="KW-1185">Reference proteome</keyword>
<reference evidence="3 4" key="1">
    <citation type="journal article" date="2016" name="Mol. Biol. Evol.">
        <title>Comparative Genomics of Early-Diverging Mushroom-Forming Fungi Provides Insights into the Origins of Lignocellulose Decay Capabilities.</title>
        <authorList>
            <person name="Nagy L.G."/>
            <person name="Riley R."/>
            <person name="Tritt A."/>
            <person name="Adam C."/>
            <person name="Daum C."/>
            <person name="Floudas D."/>
            <person name="Sun H."/>
            <person name="Yadav J.S."/>
            <person name="Pangilinan J."/>
            <person name="Larsson K.H."/>
            <person name="Matsuura K."/>
            <person name="Barry K."/>
            <person name="Labutti K."/>
            <person name="Kuo R."/>
            <person name="Ohm R.A."/>
            <person name="Bhattacharya S.S."/>
            <person name="Shirouzu T."/>
            <person name="Yoshinaga Y."/>
            <person name="Martin F.M."/>
            <person name="Grigoriev I.V."/>
            <person name="Hibbett D.S."/>
        </authorList>
    </citation>
    <scope>NUCLEOTIDE SEQUENCE [LARGE SCALE GENOMIC DNA]</scope>
    <source>
        <strain evidence="3 4">L-15889</strain>
    </source>
</reference>
<gene>
    <name evidence="3" type="ORF">DAEQUDRAFT_215204</name>
</gene>
<accession>A0A165R3R8</accession>
<dbReference type="PANTHER" id="PTHR40465">
    <property type="entry name" value="CHROMOSOME 1, WHOLE GENOME SHOTGUN SEQUENCE"/>
    <property type="match status" value="1"/>
</dbReference>
<keyword evidence="1" id="KW-1133">Transmembrane helix</keyword>
<dbReference type="EMBL" id="KV429052">
    <property type="protein sequence ID" value="KZT70266.1"/>
    <property type="molecule type" value="Genomic_DNA"/>
</dbReference>
<feature type="transmembrane region" description="Helical" evidence="1">
    <location>
        <begin position="157"/>
        <end position="181"/>
    </location>
</feature>
<name>A0A165R3R8_9APHY</name>
<dbReference type="PANTHER" id="PTHR40465:SF1">
    <property type="entry name" value="DUF6534 DOMAIN-CONTAINING PROTEIN"/>
    <property type="match status" value="1"/>
</dbReference>
<feature type="transmembrane region" description="Helical" evidence="1">
    <location>
        <begin position="118"/>
        <end position="145"/>
    </location>
</feature>
<feature type="domain" description="DUF6534" evidence="2">
    <location>
        <begin position="168"/>
        <end position="239"/>
    </location>
</feature>
<feature type="transmembrane region" description="Helical" evidence="1">
    <location>
        <begin position="12"/>
        <end position="36"/>
    </location>
</feature>
<evidence type="ECO:0000256" key="1">
    <source>
        <dbReference type="SAM" id="Phobius"/>
    </source>
</evidence>
<evidence type="ECO:0000259" key="2">
    <source>
        <dbReference type="Pfam" id="PF20152"/>
    </source>
</evidence>
<dbReference type="STRING" id="1314783.A0A165R3R8"/>
<feature type="transmembrane region" description="Helical" evidence="1">
    <location>
        <begin position="86"/>
        <end position="106"/>
    </location>
</feature>
<feature type="transmembrane region" description="Helical" evidence="1">
    <location>
        <begin position="202"/>
        <end position="224"/>
    </location>
</feature>
<evidence type="ECO:0000313" key="4">
    <source>
        <dbReference type="Proteomes" id="UP000076727"/>
    </source>
</evidence>
<evidence type="ECO:0000313" key="3">
    <source>
        <dbReference type="EMBL" id="KZT70266.1"/>
    </source>
</evidence>
<dbReference type="Pfam" id="PF20152">
    <property type="entry name" value="DUF6534"/>
    <property type="match status" value="1"/>
</dbReference>
<keyword evidence="1" id="KW-0812">Transmembrane</keyword>
<sequence>MPSDPSLDGSLGAALLGNLGAAILFGVTSVQATVYFKHYANDSAKWKCAVVLLCLLDAFQLALITVSVYTSAVISPENLTDTLGNWSLKLHVAVAGVSNAIIRGLFCRRMWNFSERNWVLVIFIAAGATVALAGSIEFSIQIFALSGDVFHLSSVSWLLYASLGAGIGSDVTIALSLCFFLRDTCRAPDRCIKSMARTIVVYGINTCILTSLCEISCLVTYAVLPHNLTFLALFFILPKCE</sequence>
<proteinExistence type="predicted"/>
<dbReference type="AlphaFoldDB" id="A0A165R3R8"/>
<dbReference type="Proteomes" id="UP000076727">
    <property type="component" value="Unassembled WGS sequence"/>
</dbReference>
<dbReference type="InterPro" id="IPR045339">
    <property type="entry name" value="DUF6534"/>
</dbReference>
<keyword evidence="1" id="KW-0472">Membrane</keyword>
<organism evidence="3 4">
    <name type="scientific">Daedalea quercina L-15889</name>
    <dbReference type="NCBI Taxonomy" id="1314783"/>
    <lineage>
        <taxon>Eukaryota</taxon>
        <taxon>Fungi</taxon>
        <taxon>Dikarya</taxon>
        <taxon>Basidiomycota</taxon>
        <taxon>Agaricomycotina</taxon>
        <taxon>Agaricomycetes</taxon>
        <taxon>Polyporales</taxon>
        <taxon>Fomitopsis</taxon>
    </lineage>
</organism>
<dbReference type="OrthoDB" id="3268207at2759"/>
<protein>
    <recommendedName>
        <fullName evidence="2">DUF6534 domain-containing protein</fullName>
    </recommendedName>
</protein>